<comment type="caution">
    <text evidence="2">The sequence shown here is derived from an EMBL/GenBank/DDBJ whole genome shotgun (WGS) entry which is preliminary data.</text>
</comment>
<dbReference type="Proteomes" id="UP000281406">
    <property type="component" value="Unassembled WGS sequence"/>
</dbReference>
<accession>A0A3N0YYZ2</accession>
<dbReference type="OrthoDB" id="8964969at2759"/>
<dbReference type="InterPro" id="IPR036910">
    <property type="entry name" value="HMG_box_dom_sf"/>
</dbReference>
<dbReference type="CDD" id="cd00084">
    <property type="entry name" value="HMG-box_SF"/>
    <property type="match status" value="1"/>
</dbReference>
<proteinExistence type="predicted"/>
<evidence type="ECO:0000256" key="1">
    <source>
        <dbReference type="SAM" id="MobiDB-lite"/>
    </source>
</evidence>
<dbReference type="AlphaFoldDB" id="A0A3N0YYZ2"/>
<evidence type="ECO:0000313" key="2">
    <source>
        <dbReference type="EMBL" id="ROL50898.1"/>
    </source>
</evidence>
<organism evidence="2 3">
    <name type="scientific">Anabarilius grahami</name>
    <name type="common">Kanglang fish</name>
    <name type="synonym">Barilius grahami</name>
    <dbReference type="NCBI Taxonomy" id="495550"/>
    <lineage>
        <taxon>Eukaryota</taxon>
        <taxon>Metazoa</taxon>
        <taxon>Chordata</taxon>
        <taxon>Craniata</taxon>
        <taxon>Vertebrata</taxon>
        <taxon>Euteleostomi</taxon>
        <taxon>Actinopterygii</taxon>
        <taxon>Neopterygii</taxon>
        <taxon>Teleostei</taxon>
        <taxon>Ostariophysi</taxon>
        <taxon>Cypriniformes</taxon>
        <taxon>Xenocyprididae</taxon>
        <taxon>Xenocypridinae</taxon>
        <taxon>Xenocypridinae incertae sedis</taxon>
        <taxon>Anabarilius</taxon>
    </lineage>
</organism>
<protein>
    <submittedName>
        <fullName evidence="2">Uncharacterized protein</fullName>
    </submittedName>
</protein>
<reference evidence="2 3" key="1">
    <citation type="submission" date="2018-10" db="EMBL/GenBank/DDBJ databases">
        <title>Genome assembly for a Yunnan-Guizhou Plateau 3E fish, Anabarilius grahami (Regan), and its evolutionary and genetic applications.</title>
        <authorList>
            <person name="Jiang W."/>
        </authorList>
    </citation>
    <scope>NUCLEOTIDE SEQUENCE [LARGE SCALE GENOMIC DNA]</scope>
    <source>
        <strain evidence="2">AG-KIZ</strain>
        <tissue evidence="2">Muscle</tissue>
    </source>
</reference>
<feature type="region of interest" description="Disordered" evidence="1">
    <location>
        <begin position="215"/>
        <end position="276"/>
    </location>
</feature>
<name>A0A3N0YYZ2_ANAGA</name>
<sequence>MHEVRVKQAKEGRLIAKATLRQCVASAEAAIPDILARLRETADRALQWSFYGHLTAYLACIYGHHGGVFQNMTIAEVEAAKTGSKEGCFVINISTHKTNQAFGAAQLALSGEEYGWLTDFLDIRPYSVGGETANYFFFTSKPSSCKNLNQYFQEAWAGMGLPGSPTFTDIRTSIATHAKNSHTPGDRQKVAQFMCHDTSTADRFYALNLDAKQAAEHRRPGVPKAWKKTGKRAGKSSGKRPAASLPTSSSPSPACPPPPARRPLAARRGSKAQGNPLPINFQRVVISVNWIGNYKRKASSKPRPSKAKVHIRELSPYNLFCRDILSNKGTMNDIKSRWATLGEDGKNKYIEEAAALRAHGQALSPEMRDARIKMHLKKLKLEAWKKASFARH</sequence>
<evidence type="ECO:0000313" key="3">
    <source>
        <dbReference type="Proteomes" id="UP000281406"/>
    </source>
</evidence>
<feature type="compositionally biased region" description="Basic residues" evidence="1">
    <location>
        <begin position="225"/>
        <end position="238"/>
    </location>
</feature>
<keyword evidence="3" id="KW-1185">Reference proteome</keyword>
<gene>
    <name evidence="2" type="ORF">DPX16_3532</name>
</gene>
<feature type="compositionally biased region" description="Low complexity" evidence="1">
    <location>
        <begin position="240"/>
        <end position="252"/>
    </location>
</feature>
<dbReference type="SUPFAM" id="SSF47095">
    <property type="entry name" value="HMG-box"/>
    <property type="match status" value="1"/>
</dbReference>
<dbReference type="EMBL" id="RJVU01019282">
    <property type="protein sequence ID" value="ROL50898.1"/>
    <property type="molecule type" value="Genomic_DNA"/>
</dbReference>